<dbReference type="SUPFAM" id="SSF53383">
    <property type="entry name" value="PLP-dependent transferases"/>
    <property type="match status" value="1"/>
</dbReference>
<dbReference type="CDD" id="cd00616">
    <property type="entry name" value="AHBA_syn"/>
    <property type="match status" value="1"/>
</dbReference>
<evidence type="ECO:0000256" key="3">
    <source>
        <dbReference type="PIRSR" id="PIRSR000390-1"/>
    </source>
</evidence>
<name>A0A5C8PI64_9HYPH</name>
<dbReference type="InterPro" id="IPR015422">
    <property type="entry name" value="PyrdxlP-dep_Trfase_small"/>
</dbReference>
<dbReference type="GO" id="GO:0000271">
    <property type="term" value="P:polysaccharide biosynthetic process"/>
    <property type="evidence" value="ECO:0007669"/>
    <property type="project" value="TreeGrafter"/>
</dbReference>
<gene>
    <name evidence="6" type="ORF">FHP25_22460</name>
</gene>
<protein>
    <submittedName>
        <fullName evidence="6">DegT/DnrJ/EryC1/StrS family aminotransferase</fullName>
    </submittedName>
</protein>
<evidence type="ECO:0000313" key="6">
    <source>
        <dbReference type="EMBL" id="TXL73191.1"/>
    </source>
</evidence>
<dbReference type="InterPro" id="IPR000653">
    <property type="entry name" value="DegT/StrS_aminotransferase"/>
</dbReference>
<keyword evidence="1 4" id="KW-0663">Pyridoxal phosphate</keyword>
<evidence type="ECO:0000256" key="2">
    <source>
        <dbReference type="ARBA" id="ARBA00037999"/>
    </source>
</evidence>
<comment type="similarity">
    <text evidence="2 5">Belongs to the DegT/DnrJ/EryC1 family.</text>
</comment>
<evidence type="ECO:0000256" key="1">
    <source>
        <dbReference type="ARBA" id="ARBA00022898"/>
    </source>
</evidence>
<feature type="modified residue" description="N6-(pyridoxal phosphate)lysine" evidence="4">
    <location>
        <position position="185"/>
    </location>
</feature>
<dbReference type="PIRSF" id="PIRSF000390">
    <property type="entry name" value="PLP_StrS"/>
    <property type="match status" value="1"/>
</dbReference>
<dbReference type="RefSeq" id="WP_147849210.1">
    <property type="nucleotide sequence ID" value="NZ_VDUZ01000027.1"/>
</dbReference>
<dbReference type="PANTHER" id="PTHR30244:SF36">
    <property type="entry name" value="3-OXO-GLUCOSE-6-PHOSPHATE:GLUTAMATE AMINOTRANSFERASE"/>
    <property type="match status" value="1"/>
</dbReference>
<dbReference type="FunFam" id="3.40.640.10:FF:000089">
    <property type="entry name" value="Aminotransferase, DegT/DnrJ/EryC1/StrS family"/>
    <property type="match status" value="1"/>
</dbReference>
<evidence type="ECO:0000313" key="7">
    <source>
        <dbReference type="Proteomes" id="UP000321638"/>
    </source>
</evidence>
<comment type="caution">
    <text evidence="6">The sequence shown here is derived from an EMBL/GenBank/DDBJ whole genome shotgun (WGS) entry which is preliminary data.</text>
</comment>
<dbReference type="InterPro" id="IPR015424">
    <property type="entry name" value="PyrdxlP-dep_Trfase"/>
</dbReference>
<dbReference type="GO" id="GO:0008483">
    <property type="term" value="F:transaminase activity"/>
    <property type="evidence" value="ECO:0007669"/>
    <property type="project" value="UniProtKB-KW"/>
</dbReference>
<sequence length="365" mass="39658">MIPFLDLRAAYAELKEGIDAAMLRVAASGWYVLGEEVAAFEREFAAYCGTKHCVGVGNGLEALELVLRAWDIGPGDEVIVPSSTYIATWLAVSAAGARPVPVEPDVRTANLDPDRVAAAITPRTKAILPVHLYGQPADMDPLMALAAQRGLKVLEDVAQAQGARYKGRRTGALAHAGAFSFFPTKNIGALGDAGAVTTDDDRLADRVRLLRNYGSKVKYVNVEAGVNSRLDELQAAILRAKLPVLDAWNDRRRALAAHYRERLAGIDIVELPYVPQWADPVWHLFTVRARDRRRVTDALDAAKIGWLIHYPIPPHLQQAYATLGLKQGDLPLAEQIADTILSLPISPHMPVAHVDAVADALRRAA</sequence>
<dbReference type="Proteomes" id="UP000321638">
    <property type="component" value="Unassembled WGS sequence"/>
</dbReference>
<dbReference type="Pfam" id="PF01041">
    <property type="entry name" value="DegT_DnrJ_EryC1"/>
    <property type="match status" value="1"/>
</dbReference>
<keyword evidence="7" id="KW-1185">Reference proteome</keyword>
<organism evidence="6 7">
    <name type="scientific">Vineibacter terrae</name>
    <dbReference type="NCBI Taxonomy" id="2586908"/>
    <lineage>
        <taxon>Bacteria</taxon>
        <taxon>Pseudomonadati</taxon>
        <taxon>Pseudomonadota</taxon>
        <taxon>Alphaproteobacteria</taxon>
        <taxon>Hyphomicrobiales</taxon>
        <taxon>Vineibacter</taxon>
    </lineage>
</organism>
<dbReference type="Gene3D" id="3.90.1150.10">
    <property type="entry name" value="Aspartate Aminotransferase, domain 1"/>
    <property type="match status" value="1"/>
</dbReference>
<dbReference type="EMBL" id="VDUZ01000027">
    <property type="protein sequence ID" value="TXL73191.1"/>
    <property type="molecule type" value="Genomic_DNA"/>
</dbReference>
<dbReference type="GO" id="GO:0030170">
    <property type="term" value="F:pyridoxal phosphate binding"/>
    <property type="evidence" value="ECO:0007669"/>
    <property type="project" value="UniProtKB-ARBA"/>
</dbReference>
<dbReference type="PANTHER" id="PTHR30244">
    <property type="entry name" value="TRANSAMINASE"/>
    <property type="match status" value="1"/>
</dbReference>
<dbReference type="Gene3D" id="3.40.640.10">
    <property type="entry name" value="Type I PLP-dependent aspartate aminotransferase-like (Major domain)"/>
    <property type="match status" value="1"/>
</dbReference>
<reference evidence="6 7" key="1">
    <citation type="submission" date="2019-06" db="EMBL/GenBank/DDBJ databases">
        <title>New taxonomy in bacterial strain CC-CFT640, isolated from vineyard.</title>
        <authorList>
            <person name="Lin S.-Y."/>
            <person name="Tsai C.-F."/>
            <person name="Young C.-C."/>
        </authorList>
    </citation>
    <scope>NUCLEOTIDE SEQUENCE [LARGE SCALE GENOMIC DNA]</scope>
    <source>
        <strain evidence="6 7">CC-CFT640</strain>
    </source>
</reference>
<dbReference type="InterPro" id="IPR015421">
    <property type="entry name" value="PyrdxlP-dep_Trfase_major"/>
</dbReference>
<evidence type="ECO:0000256" key="5">
    <source>
        <dbReference type="RuleBase" id="RU004508"/>
    </source>
</evidence>
<keyword evidence="6" id="KW-0032">Aminotransferase</keyword>
<accession>A0A5C8PI64</accession>
<dbReference type="AlphaFoldDB" id="A0A5C8PI64"/>
<proteinExistence type="inferred from homology"/>
<evidence type="ECO:0000256" key="4">
    <source>
        <dbReference type="PIRSR" id="PIRSR000390-2"/>
    </source>
</evidence>
<dbReference type="OrthoDB" id="9768668at2"/>
<feature type="active site" description="Proton acceptor" evidence="3">
    <location>
        <position position="185"/>
    </location>
</feature>
<keyword evidence="6" id="KW-0808">Transferase</keyword>